<dbReference type="Pfam" id="PF03732">
    <property type="entry name" value="Retrotrans_gag"/>
    <property type="match status" value="1"/>
</dbReference>
<dbReference type="InterPro" id="IPR005162">
    <property type="entry name" value="Retrotrans_gag_dom"/>
</dbReference>
<dbReference type="Proteomes" id="UP000568751">
    <property type="component" value="Unassembled WGS sequence"/>
</dbReference>
<dbReference type="GO" id="GO:0008270">
    <property type="term" value="F:zinc ion binding"/>
    <property type="evidence" value="ECO:0007669"/>
    <property type="project" value="InterPro"/>
</dbReference>
<evidence type="ECO:0000313" key="3">
    <source>
        <dbReference type="EMBL" id="NYT28749.1"/>
    </source>
</evidence>
<feature type="domain" description="CCHC-type" evidence="2">
    <location>
        <begin position="251"/>
        <end position="264"/>
    </location>
</feature>
<evidence type="ECO:0000256" key="1">
    <source>
        <dbReference type="SAM" id="MobiDB-lite"/>
    </source>
</evidence>
<feature type="region of interest" description="Disordered" evidence="1">
    <location>
        <begin position="222"/>
        <end position="242"/>
    </location>
</feature>
<dbReference type="EMBL" id="JACCHT010000022">
    <property type="protein sequence ID" value="NYT28749.1"/>
    <property type="molecule type" value="Genomic_DNA"/>
</dbReference>
<evidence type="ECO:0000313" key="4">
    <source>
        <dbReference type="Proteomes" id="UP000568751"/>
    </source>
</evidence>
<gene>
    <name evidence="3" type="ORF">H0A76_13400</name>
</gene>
<sequence length="310" mass="35360">MSQNLDASDYQKARLAAFHLHLRGPALTWFNSLSEESRENWVSVKILFKEKFINFSGHGANVLMHSEIFQNLTLSSGQNVEDFFCQIYEKGKLLNKPEHEMLSKFISGLPEQMSFFIRAGLPQDMETALTAAKMAEACGYRKHEDSINAICTFKDKPRENRNAEKNENDEIRKLRQQVKELNELVTAKKENRSENSSSASASEKSEIAELKEQVQLITAMISDMKMQSKPDRSTKSDQVNTDRRNFVGPHCFKCKGRGHYQRECNWDGTGEFLSRAKCQLCFQEGHTANVCAKFVRGNRQNPGDRHGRPG</sequence>
<accession>A0A853F8D2</accession>
<feature type="compositionally biased region" description="Basic and acidic residues" evidence="1">
    <location>
        <begin position="226"/>
        <end position="242"/>
    </location>
</feature>
<proteinExistence type="predicted"/>
<dbReference type="PROSITE" id="PS50158">
    <property type="entry name" value="ZF_CCHC"/>
    <property type="match status" value="1"/>
</dbReference>
<feature type="region of interest" description="Disordered" evidence="1">
    <location>
        <begin position="184"/>
        <end position="207"/>
    </location>
</feature>
<dbReference type="InterPro" id="IPR036875">
    <property type="entry name" value="Znf_CCHC_sf"/>
</dbReference>
<reference evidence="3 4" key="1">
    <citation type="submission" date="2020-05" db="EMBL/GenBank/DDBJ databases">
        <title>Horizontal transmission and recombination maintain forever young bacterial symbiont genomes.</title>
        <authorList>
            <person name="Russell S.L."/>
            <person name="Pepper-Tunick E."/>
            <person name="Svedberg J."/>
            <person name="Byrne A."/>
            <person name="Ruelas Castillo J."/>
            <person name="Vollmers C."/>
            <person name="Beinart R.A."/>
            <person name="Corbett-Detig R."/>
        </authorList>
    </citation>
    <scope>NUCLEOTIDE SEQUENCE [LARGE SCALE GENOMIC DNA]</scope>
    <source>
        <strain evidence="3">455</strain>
    </source>
</reference>
<dbReference type="SUPFAM" id="SSF57756">
    <property type="entry name" value="Retrovirus zinc finger-like domains"/>
    <property type="match status" value="1"/>
</dbReference>
<comment type="caution">
    <text evidence="3">The sequence shown here is derived from an EMBL/GenBank/DDBJ whole genome shotgun (WGS) entry which is preliminary data.</text>
</comment>
<protein>
    <recommendedName>
        <fullName evidence="2">CCHC-type domain-containing protein</fullName>
    </recommendedName>
</protein>
<dbReference type="GO" id="GO:0003676">
    <property type="term" value="F:nucleic acid binding"/>
    <property type="evidence" value="ECO:0007669"/>
    <property type="project" value="InterPro"/>
</dbReference>
<name>A0A853F8D2_9GAMM</name>
<dbReference type="AlphaFoldDB" id="A0A853F8D2"/>
<dbReference type="Gene3D" id="4.10.60.10">
    <property type="entry name" value="Zinc finger, CCHC-type"/>
    <property type="match status" value="1"/>
</dbReference>
<organism evidence="3 4">
    <name type="scientific">Candidatus Thiodubiliella endoseptemdiera</name>
    <dbReference type="NCBI Taxonomy" id="2738886"/>
    <lineage>
        <taxon>Bacteria</taxon>
        <taxon>Pseudomonadati</taxon>
        <taxon>Pseudomonadota</taxon>
        <taxon>Gammaproteobacteria</taxon>
        <taxon>Candidatus Pseudothioglobaceae</taxon>
        <taxon>Candidatus Thiodubiliella</taxon>
    </lineage>
</organism>
<feature type="compositionally biased region" description="Basic and acidic residues" evidence="1">
    <location>
        <begin position="184"/>
        <end position="193"/>
    </location>
</feature>
<dbReference type="InterPro" id="IPR001878">
    <property type="entry name" value="Znf_CCHC"/>
</dbReference>
<dbReference type="SMART" id="SM00343">
    <property type="entry name" value="ZnF_C2HC"/>
    <property type="match status" value="2"/>
</dbReference>
<evidence type="ECO:0000259" key="2">
    <source>
        <dbReference type="PROSITE" id="PS50158"/>
    </source>
</evidence>